<sequence>MIRNYLSTLFRNFAKSKTYSLINVTGLSVGMAAALLIILWIRNELGMERFHEKEDRIYAMYNRDADSEGNRWAWNNTPKILAPTLKADYPEVEDAVRFNNITFLFTVGDKNLNARGAFTDSGFFNVFSFPLIRGNASAALADGHGIVLTEQFAKTLFGNTDAMGKTIRIDGNRNVTVTGILKDLPNNTLLAFDYLLPWEHMDRLGWNDTFWGNNSVKTYTLLKPGASQAAFDRKIRTITIDHTKETANASTTEVFTQPLSRYYLYNKSEDGRLVAGNLVTVRLFIVLAAFILLIACINFMNLSTARSERRAKEVGIRKVVGVSKTLLITQFLIESILLSIFSFFIALLIVQLSLGGFNQLVGKELFVPYGNPLFWLSALGFILLTGLVAGSYPAFYLSSFNPVSVLKGTFKKENALIAPRKILVTIQFTFASILIIATIIVYRQIQYGLNRDAGYNRNNLVYLFFQGDMEKNYTSIKNELLASNATTSVSLSANPITQQWSDSWGFHWEGSTKADEKIDFVRLGTDAGFTETFGIELVEGRDIDVYKYPTDSMAILLNEAAVKAMRLKDPIGTRMKWVGTTEYFHVVGVIKDFILQSPFERTISPMMINGPAGYSPNILHVKLNPDNSTTDNLARMERIFKVYNPQYPFEYVFADENYALKFRNAERSGKLAGLFAILTIVISCLGLFGLAAYMAESRTKEIGVRKVLGASVWSVTRLLSRDFLKLVMLSFVIASPIAWYAMNKWLVSYSYRIGIEWWVFALTGGLAALIAILTVSWQAIRAAVANPADSLRDE</sequence>
<evidence type="ECO:0000256" key="3">
    <source>
        <dbReference type="ARBA" id="ARBA00022692"/>
    </source>
</evidence>
<keyword evidence="3 6" id="KW-0812">Transmembrane</keyword>
<feature type="transmembrane region" description="Helical" evidence="6">
    <location>
        <begin position="374"/>
        <end position="397"/>
    </location>
</feature>
<feature type="transmembrane region" description="Helical" evidence="6">
    <location>
        <begin position="671"/>
        <end position="695"/>
    </location>
</feature>
<dbReference type="InterPro" id="IPR025857">
    <property type="entry name" value="MacB_PCD"/>
</dbReference>
<feature type="transmembrane region" description="Helical" evidence="6">
    <location>
        <begin position="422"/>
        <end position="442"/>
    </location>
</feature>
<evidence type="ECO:0000256" key="5">
    <source>
        <dbReference type="ARBA" id="ARBA00023136"/>
    </source>
</evidence>
<keyword evidence="10" id="KW-1185">Reference proteome</keyword>
<keyword evidence="2" id="KW-1003">Cell membrane</keyword>
<protein>
    <submittedName>
        <fullName evidence="9">ABC transporter permease</fullName>
    </submittedName>
</protein>
<dbReference type="AlphaFoldDB" id="A0A926Q3D7"/>
<dbReference type="RefSeq" id="WP_187965953.1">
    <property type="nucleotide sequence ID" value="NZ_JACVDC010000037.1"/>
</dbReference>
<feature type="transmembrane region" description="Helical" evidence="6">
    <location>
        <begin position="283"/>
        <end position="305"/>
    </location>
</feature>
<dbReference type="InterPro" id="IPR050250">
    <property type="entry name" value="Macrolide_Exporter_MacB"/>
</dbReference>
<comment type="caution">
    <text evidence="9">The sequence shown here is derived from an EMBL/GenBank/DDBJ whole genome shotgun (WGS) entry which is preliminary data.</text>
</comment>
<keyword evidence="4 6" id="KW-1133">Transmembrane helix</keyword>
<feature type="domain" description="ABC3 transporter permease C-terminal" evidence="7">
    <location>
        <begin position="674"/>
        <end position="785"/>
    </location>
</feature>
<evidence type="ECO:0000259" key="8">
    <source>
        <dbReference type="Pfam" id="PF12704"/>
    </source>
</evidence>
<proteinExistence type="predicted"/>
<organism evidence="9 10">
    <name type="scientific">Sinomicrobium weinanense</name>
    <dbReference type="NCBI Taxonomy" id="2842200"/>
    <lineage>
        <taxon>Bacteria</taxon>
        <taxon>Pseudomonadati</taxon>
        <taxon>Bacteroidota</taxon>
        <taxon>Flavobacteriia</taxon>
        <taxon>Flavobacteriales</taxon>
        <taxon>Flavobacteriaceae</taxon>
        <taxon>Sinomicrobium</taxon>
    </lineage>
</organism>
<feature type="domain" description="ABC3 transporter permease C-terminal" evidence="7">
    <location>
        <begin position="285"/>
        <end position="402"/>
    </location>
</feature>
<dbReference type="Pfam" id="PF02687">
    <property type="entry name" value="FtsX"/>
    <property type="match status" value="2"/>
</dbReference>
<evidence type="ECO:0000256" key="1">
    <source>
        <dbReference type="ARBA" id="ARBA00004651"/>
    </source>
</evidence>
<accession>A0A926Q3D7</accession>
<dbReference type="Pfam" id="PF12704">
    <property type="entry name" value="MacB_PCD"/>
    <property type="match status" value="1"/>
</dbReference>
<dbReference type="PANTHER" id="PTHR30572:SF18">
    <property type="entry name" value="ABC-TYPE MACROLIDE FAMILY EXPORT SYSTEM PERMEASE COMPONENT 2"/>
    <property type="match status" value="1"/>
</dbReference>
<dbReference type="InterPro" id="IPR003838">
    <property type="entry name" value="ABC3_permease_C"/>
</dbReference>
<feature type="transmembrane region" description="Helical" evidence="6">
    <location>
        <begin position="757"/>
        <end position="777"/>
    </location>
</feature>
<gene>
    <name evidence="9" type="ORF">IBL28_12580</name>
</gene>
<evidence type="ECO:0000256" key="6">
    <source>
        <dbReference type="SAM" id="Phobius"/>
    </source>
</evidence>
<dbReference type="PANTHER" id="PTHR30572">
    <property type="entry name" value="MEMBRANE COMPONENT OF TRANSPORTER-RELATED"/>
    <property type="match status" value="1"/>
</dbReference>
<dbReference type="GO" id="GO:0022857">
    <property type="term" value="F:transmembrane transporter activity"/>
    <property type="evidence" value="ECO:0007669"/>
    <property type="project" value="TreeGrafter"/>
</dbReference>
<evidence type="ECO:0000256" key="2">
    <source>
        <dbReference type="ARBA" id="ARBA00022475"/>
    </source>
</evidence>
<evidence type="ECO:0000259" key="7">
    <source>
        <dbReference type="Pfam" id="PF02687"/>
    </source>
</evidence>
<reference evidence="9 10" key="1">
    <citation type="submission" date="2020-09" db="EMBL/GenBank/DDBJ databases">
        <title>Sinomicrobium weinanense sp. nov., a halophilic bacteria isolated from saline-alkali soil.</title>
        <authorList>
            <person name="Wu P."/>
            <person name="Ren H."/>
            <person name="Mei Y."/>
            <person name="Liang Y."/>
            <person name="Chen Z."/>
        </authorList>
    </citation>
    <scope>NUCLEOTIDE SEQUENCE [LARGE SCALE GENOMIC DNA]</scope>
    <source>
        <strain evidence="9 10">FJxs</strain>
    </source>
</reference>
<evidence type="ECO:0000313" key="9">
    <source>
        <dbReference type="EMBL" id="MBC9796809.1"/>
    </source>
</evidence>
<name>A0A926Q3D7_9FLAO</name>
<feature type="transmembrane region" description="Helical" evidence="6">
    <location>
        <begin position="326"/>
        <end position="354"/>
    </location>
</feature>
<dbReference type="EMBL" id="JACVDC010000037">
    <property type="protein sequence ID" value="MBC9796809.1"/>
    <property type="molecule type" value="Genomic_DNA"/>
</dbReference>
<evidence type="ECO:0000256" key="4">
    <source>
        <dbReference type="ARBA" id="ARBA00022989"/>
    </source>
</evidence>
<evidence type="ECO:0000313" key="10">
    <source>
        <dbReference type="Proteomes" id="UP000653730"/>
    </source>
</evidence>
<dbReference type="Proteomes" id="UP000653730">
    <property type="component" value="Unassembled WGS sequence"/>
</dbReference>
<dbReference type="GO" id="GO:0005886">
    <property type="term" value="C:plasma membrane"/>
    <property type="evidence" value="ECO:0007669"/>
    <property type="project" value="UniProtKB-SubCell"/>
</dbReference>
<feature type="domain" description="MacB-like periplasmic core" evidence="8">
    <location>
        <begin position="20"/>
        <end position="237"/>
    </location>
</feature>
<feature type="transmembrane region" description="Helical" evidence="6">
    <location>
        <begin position="21"/>
        <end position="41"/>
    </location>
</feature>
<feature type="transmembrane region" description="Helical" evidence="6">
    <location>
        <begin position="723"/>
        <end position="742"/>
    </location>
</feature>
<keyword evidence="5 6" id="KW-0472">Membrane</keyword>
<comment type="subcellular location">
    <subcellularLocation>
        <location evidence="1">Cell membrane</location>
        <topology evidence="1">Multi-pass membrane protein</topology>
    </subcellularLocation>
</comment>